<keyword evidence="3" id="KW-1185">Reference proteome</keyword>
<name>A0A841HSR7_9GAMM</name>
<gene>
    <name evidence="2" type="ORF">HNQ60_005289</name>
</gene>
<dbReference type="AlphaFoldDB" id="A0A841HSR7"/>
<reference evidence="2 3" key="1">
    <citation type="submission" date="2020-08" db="EMBL/GenBank/DDBJ databases">
        <title>Genomic Encyclopedia of Type Strains, Phase IV (KMG-IV): sequencing the most valuable type-strain genomes for metagenomic binning, comparative biology and taxonomic classification.</title>
        <authorList>
            <person name="Goeker M."/>
        </authorList>
    </citation>
    <scope>NUCLEOTIDE SEQUENCE [LARGE SCALE GENOMIC DNA]</scope>
    <source>
        <strain evidence="2 3">DSM 26723</strain>
    </source>
</reference>
<dbReference type="RefSeq" id="WP_184335750.1">
    <property type="nucleotide sequence ID" value="NZ_JACHHZ010000007.1"/>
</dbReference>
<feature type="signal peptide" evidence="1">
    <location>
        <begin position="1"/>
        <end position="23"/>
    </location>
</feature>
<evidence type="ECO:0000256" key="1">
    <source>
        <dbReference type="SAM" id="SignalP"/>
    </source>
</evidence>
<dbReference type="Proteomes" id="UP000588068">
    <property type="component" value="Unassembled WGS sequence"/>
</dbReference>
<comment type="caution">
    <text evidence="2">The sequence shown here is derived from an EMBL/GenBank/DDBJ whole genome shotgun (WGS) entry which is preliminary data.</text>
</comment>
<dbReference type="EMBL" id="JACHHZ010000007">
    <property type="protein sequence ID" value="MBB6096367.1"/>
    <property type="molecule type" value="Genomic_DNA"/>
</dbReference>
<sequence length="119" mass="12746">MRLKTSSAIALLALAAVPLGVQAGDVAQDAALDACVKAFTTTYIPNHVVRDTKANMSAVSPALNYYRPSSYTIELRALGVKSGETLARARCQVDRNGVVRVESRDTKYTVTAKEAEVTD</sequence>
<protein>
    <submittedName>
        <fullName evidence="2">Uncharacterized protein</fullName>
    </submittedName>
</protein>
<accession>A0A841HSR7</accession>
<feature type="chain" id="PRO_5033004253" evidence="1">
    <location>
        <begin position="24"/>
        <end position="119"/>
    </location>
</feature>
<organism evidence="2 3">
    <name type="scientific">Povalibacter uvarum</name>
    <dbReference type="NCBI Taxonomy" id="732238"/>
    <lineage>
        <taxon>Bacteria</taxon>
        <taxon>Pseudomonadati</taxon>
        <taxon>Pseudomonadota</taxon>
        <taxon>Gammaproteobacteria</taxon>
        <taxon>Steroidobacterales</taxon>
        <taxon>Steroidobacteraceae</taxon>
        <taxon>Povalibacter</taxon>
    </lineage>
</organism>
<evidence type="ECO:0000313" key="3">
    <source>
        <dbReference type="Proteomes" id="UP000588068"/>
    </source>
</evidence>
<proteinExistence type="predicted"/>
<keyword evidence="1" id="KW-0732">Signal</keyword>
<evidence type="ECO:0000313" key="2">
    <source>
        <dbReference type="EMBL" id="MBB6096367.1"/>
    </source>
</evidence>